<proteinExistence type="predicted"/>
<keyword evidence="2" id="KW-1185">Reference proteome</keyword>
<gene>
    <name evidence="1" type="ORF">LOK49_LG05G01137</name>
</gene>
<organism evidence="1 2">
    <name type="scientific">Camellia lanceoleosa</name>
    <dbReference type="NCBI Taxonomy" id="1840588"/>
    <lineage>
        <taxon>Eukaryota</taxon>
        <taxon>Viridiplantae</taxon>
        <taxon>Streptophyta</taxon>
        <taxon>Embryophyta</taxon>
        <taxon>Tracheophyta</taxon>
        <taxon>Spermatophyta</taxon>
        <taxon>Magnoliopsida</taxon>
        <taxon>eudicotyledons</taxon>
        <taxon>Gunneridae</taxon>
        <taxon>Pentapetalae</taxon>
        <taxon>asterids</taxon>
        <taxon>Ericales</taxon>
        <taxon>Theaceae</taxon>
        <taxon>Camellia</taxon>
    </lineage>
</organism>
<name>A0ACC0HQH9_9ERIC</name>
<accession>A0ACC0HQH9</accession>
<evidence type="ECO:0000313" key="2">
    <source>
        <dbReference type="Proteomes" id="UP001060215"/>
    </source>
</evidence>
<sequence>MTQRGAHHGTARLQEMEKGVIGTDIEVAENIETGTRGRGMGRTEAVTETETKRGTKIETGTGIATGIRDSVVVTMRKRQIESENGHAEVKAIRKGIGMSMIER</sequence>
<dbReference type="EMBL" id="CM045761">
    <property type="protein sequence ID" value="KAI8015172.1"/>
    <property type="molecule type" value="Genomic_DNA"/>
</dbReference>
<protein>
    <submittedName>
        <fullName evidence="1">Uncharacterized protein</fullName>
    </submittedName>
</protein>
<evidence type="ECO:0000313" key="1">
    <source>
        <dbReference type="EMBL" id="KAI8015172.1"/>
    </source>
</evidence>
<comment type="caution">
    <text evidence="1">The sequence shown here is derived from an EMBL/GenBank/DDBJ whole genome shotgun (WGS) entry which is preliminary data.</text>
</comment>
<reference evidence="1 2" key="1">
    <citation type="journal article" date="2022" name="Plant J.">
        <title>Chromosome-level genome of Camellia lanceoleosa provides a valuable resource for understanding genome evolution and self-incompatibility.</title>
        <authorList>
            <person name="Gong W."/>
            <person name="Xiao S."/>
            <person name="Wang L."/>
            <person name="Liao Z."/>
            <person name="Chang Y."/>
            <person name="Mo W."/>
            <person name="Hu G."/>
            <person name="Li W."/>
            <person name="Zhao G."/>
            <person name="Zhu H."/>
            <person name="Hu X."/>
            <person name="Ji K."/>
            <person name="Xiang X."/>
            <person name="Song Q."/>
            <person name="Yuan D."/>
            <person name="Jin S."/>
            <person name="Zhang L."/>
        </authorList>
    </citation>
    <scope>NUCLEOTIDE SEQUENCE [LARGE SCALE GENOMIC DNA]</scope>
    <source>
        <strain evidence="1">SQ_2022a</strain>
    </source>
</reference>
<dbReference type="Proteomes" id="UP001060215">
    <property type="component" value="Chromosome 4"/>
</dbReference>